<keyword evidence="1" id="KW-0472">Membrane</keyword>
<sequence>MRQRAAGLATGKMPMPKPTLRQRLALLWRWLNQPLPGTSPRQAKPVIWVEGRIPGKALNVLAFLLLAGMLADMAGWWQAPSFDPFQPYFAWTRSLICETGWGGYSQGLWGVAGGIVLFGFLPAWLMWACLVHQACQLIRRRTNLPSRGKPWFPMVLLEGRAAVWRGWCLLLAAGLALCMLLWATYLFYAWLPQLLLPPSALKVC</sequence>
<evidence type="ECO:0000256" key="1">
    <source>
        <dbReference type="SAM" id="Phobius"/>
    </source>
</evidence>
<feature type="transmembrane region" description="Helical" evidence="1">
    <location>
        <begin position="108"/>
        <end position="131"/>
    </location>
</feature>
<feature type="transmembrane region" description="Helical" evidence="1">
    <location>
        <begin position="167"/>
        <end position="191"/>
    </location>
</feature>
<dbReference type="EMBL" id="JBEUWX010000001">
    <property type="protein sequence ID" value="MFA9948876.1"/>
    <property type="molecule type" value="Genomic_DNA"/>
</dbReference>
<keyword evidence="1" id="KW-0812">Transmembrane</keyword>
<proteinExistence type="predicted"/>
<accession>A0ABV4UAW6</accession>
<dbReference type="Proteomes" id="UP001574673">
    <property type="component" value="Unassembled WGS sequence"/>
</dbReference>
<dbReference type="RefSeq" id="WP_418890048.1">
    <property type="nucleotide sequence ID" value="NZ_JBEUWX010000001.1"/>
</dbReference>
<keyword evidence="1" id="KW-1133">Transmembrane helix</keyword>
<reference evidence="3" key="1">
    <citation type="submission" date="2024-06" db="EMBL/GenBank/DDBJ databases">
        <title>Radixoralia hellwigii gen. nov., sp nov., isolated from a root canal in the human oral cavity.</title>
        <authorList>
            <person name="Bartsch S."/>
            <person name="Wittmer A."/>
            <person name="Schulz A.-K."/>
            <person name="Neumann-Schaal M."/>
            <person name="Wolf J."/>
            <person name="Gronow S."/>
            <person name="Tennert C."/>
            <person name="Haecker G."/>
            <person name="Cieplik F."/>
            <person name="Al-Ahmad A."/>
        </authorList>
    </citation>
    <scope>NUCLEOTIDE SEQUENCE [LARGE SCALE GENOMIC DNA]</scope>
    <source>
        <strain evidence="3">Wk13</strain>
    </source>
</reference>
<evidence type="ECO:0000313" key="3">
    <source>
        <dbReference type="Proteomes" id="UP001574673"/>
    </source>
</evidence>
<organism evidence="2 3">
    <name type="scientific">Dentiradicibacter hellwigii</name>
    <dbReference type="NCBI Taxonomy" id="3149053"/>
    <lineage>
        <taxon>Bacteria</taxon>
        <taxon>Pseudomonadati</taxon>
        <taxon>Pseudomonadota</taxon>
        <taxon>Betaproteobacteria</taxon>
        <taxon>Rhodocyclales</taxon>
        <taxon>Rhodocyclaceae</taxon>
        <taxon>Dentiradicibacter</taxon>
    </lineage>
</organism>
<keyword evidence="3" id="KW-1185">Reference proteome</keyword>
<comment type="caution">
    <text evidence="2">The sequence shown here is derived from an EMBL/GenBank/DDBJ whole genome shotgun (WGS) entry which is preliminary data.</text>
</comment>
<feature type="transmembrane region" description="Helical" evidence="1">
    <location>
        <begin position="57"/>
        <end position="77"/>
    </location>
</feature>
<gene>
    <name evidence="2" type="ORF">ABCS64_00795</name>
</gene>
<evidence type="ECO:0000313" key="2">
    <source>
        <dbReference type="EMBL" id="MFA9948876.1"/>
    </source>
</evidence>
<protein>
    <submittedName>
        <fullName evidence="2">Uncharacterized protein</fullName>
    </submittedName>
</protein>
<name>A0ABV4UAW6_9RHOO</name>